<keyword evidence="4 6" id="KW-0862">Zinc</keyword>
<evidence type="ECO:0000256" key="4">
    <source>
        <dbReference type="ARBA" id="ARBA00022833"/>
    </source>
</evidence>
<evidence type="ECO:0000313" key="9">
    <source>
        <dbReference type="Proteomes" id="UP000033434"/>
    </source>
</evidence>
<gene>
    <name evidence="8" type="ORF">N479_20355</name>
</gene>
<dbReference type="InterPro" id="IPR002328">
    <property type="entry name" value="ADH_Zn_CS"/>
</dbReference>
<dbReference type="PROSITE" id="PS00059">
    <property type="entry name" value="ADH_ZINC"/>
    <property type="match status" value="1"/>
</dbReference>
<evidence type="ECO:0000256" key="5">
    <source>
        <dbReference type="ARBA" id="ARBA00023002"/>
    </source>
</evidence>
<dbReference type="Gene3D" id="3.40.50.720">
    <property type="entry name" value="NAD(P)-binding Rossmann-like Domain"/>
    <property type="match status" value="1"/>
</dbReference>
<accession>A0A0F6A6X7</accession>
<dbReference type="InterPro" id="IPR013149">
    <property type="entry name" value="ADH-like_C"/>
</dbReference>
<dbReference type="Pfam" id="PF08240">
    <property type="entry name" value="ADH_N"/>
    <property type="match status" value="1"/>
</dbReference>
<dbReference type="SUPFAM" id="SSF50129">
    <property type="entry name" value="GroES-like"/>
    <property type="match status" value="1"/>
</dbReference>
<evidence type="ECO:0000256" key="1">
    <source>
        <dbReference type="ARBA" id="ARBA00001947"/>
    </source>
</evidence>
<evidence type="ECO:0000313" key="8">
    <source>
        <dbReference type="EMBL" id="KKE81972.1"/>
    </source>
</evidence>
<comment type="caution">
    <text evidence="8">The sequence shown here is derived from an EMBL/GenBank/DDBJ whole genome shotgun (WGS) entry which is preliminary data.</text>
</comment>
<dbReference type="Pfam" id="PF00107">
    <property type="entry name" value="ADH_zinc_N"/>
    <property type="match status" value="1"/>
</dbReference>
<dbReference type="PATRIC" id="fig|1129367.4.peg.4144"/>
<dbReference type="PANTHER" id="PTHR43350">
    <property type="entry name" value="NAD-DEPENDENT ALCOHOL DEHYDROGENASE"/>
    <property type="match status" value="1"/>
</dbReference>
<keyword evidence="5" id="KW-0560">Oxidoreductase</keyword>
<comment type="cofactor">
    <cofactor evidence="1 6">
        <name>Zn(2+)</name>
        <dbReference type="ChEBI" id="CHEBI:29105"/>
    </cofactor>
</comment>
<reference evidence="8 9" key="1">
    <citation type="journal article" date="2015" name="BMC Genomics">
        <title>Genome mining reveals unlocked bioactive potential of marine Gram-negative bacteria.</title>
        <authorList>
            <person name="Machado H."/>
            <person name="Sonnenschein E.C."/>
            <person name="Melchiorsen J."/>
            <person name="Gram L."/>
        </authorList>
    </citation>
    <scope>NUCLEOTIDE SEQUENCE [LARGE SCALE GENOMIC DNA]</scope>
    <source>
        <strain evidence="8 9">S4054</strain>
    </source>
</reference>
<dbReference type="InterPro" id="IPR011032">
    <property type="entry name" value="GroES-like_sf"/>
</dbReference>
<dbReference type="SMART" id="SM00829">
    <property type="entry name" value="PKS_ER"/>
    <property type="match status" value="1"/>
</dbReference>
<dbReference type="SUPFAM" id="SSF51735">
    <property type="entry name" value="NAD(P)-binding Rossmann-fold domains"/>
    <property type="match status" value="1"/>
</dbReference>
<dbReference type="GO" id="GO:0016616">
    <property type="term" value="F:oxidoreductase activity, acting on the CH-OH group of donors, NAD or NADP as acceptor"/>
    <property type="evidence" value="ECO:0007669"/>
    <property type="project" value="UniProtKB-ARBA"/>
</dbReference>
<keyword evidence="3 6" id="KW-0479">Metal-binding</keyword>
<dbReference type="InterPro" id="IPR013154">
    <property type="entry name" value="ADH-like_N"/>
</dbReference>
<evidence type="ECO:0000256" key="6">
    <source>
        <dbReference type="RuleBase" id="RU361277"/>
    </source>
</evidence>
<dbReference type="AlphaFoldDB" id="A0A0F6A6X7"/>
<organism evidence="8 9">
    <name type="scientific">Pseudoalteromonas luteoviolacea S4054</name>
    <dbReference type="NCBI Taxonomy" id="1129367"/>
    <lineage>
        <taxon>Bacteria</taxon>
        <taxon>Pseudomonadati</taxon>
        <taxon>Pseudomonadota</taxon>
        <taxon>Gammaproteobacteria</taxon>
        <taxon>Alteromonadales</taxon>
        <taxon>Pseudoalteromonadaceae</taxon>
        <taxon>Pseudoalteromonas</taxon>
    </lineage>
</organism>
<evidence type="ECO:0000256" key="2">
    <source>
        <dbReference type="ARBA" id="ARBA00008072"/>
    </source>
</evidence>
<dbReference type="InterPro" id="IPR036291">
    <property type="entry name" value="NAD(P)-bd_dom_sf"/>
</dbReference>
<evidence type="ECO:0000259" key="7">
    <source>
        <dbReference type="SMART" id="SM00829"/>
    </source>
</evidence>
<comment type="similarity">
    <text evidence="2 6">Belongs to the zinc-containing alcohol dehydrogenase family.</text>
</comment>
<dbReference type="RefSeq" id="WP_046357559.1">
    <property type="nucleotide sequence ID" value="NZ_AUXW01000172.1"/>
</dbReference>
<dbReference type="Gene3D" id="3.90.180.10">
    <property type="entry name" value="Medium-chain alcohol dehydrogenases, catalytic domain"/>
    <property type="match status" value="2"/>
</dbReference>
<sequence>MNNSIPNEFSAAVLTKTNKALEIKSIKTPELESGHVLVKIKQAGLCRSQLMEARGHRGEDKYLPHLLGHEGVGQVIATGSGVTKVKVGERVILGWLKGSGIDTGGMVFSSVSGEQINAGPVTTFSEYTVVAENRVTPCPDDITDDMAVLLGCALPTGAGIVLNQAKPTPNDTVVLVGLGGIGLSALLMLLHFQPKSIVVIDANPSKIALAKSLGATHGFELDENLQNTLSELFPSGFDIAIECAGQTSSIELAFELINNSGRCIFASHPPNGEKIQLDPHALICGKKIEGSWGGGSNPDTDLVKIGRILQSMTLPTELFVSHRYSLTDINNAFDDLERGAVVRAMIEFE</sequence>
<dbReference type="Proteomes" id="UP000033434">
    <property type="component" value="Unassembled WGS sequence"/>
</dbReference>
<dbReference type="GO" id="GO:0008270">
    <property type="term" value="F:zinc ion binding"/>
    <property type="evidence" value="ECO:0007669"/>
    <property type="project" value="InterPro"/>
</dbReference>
<protein>
    <recommendedName>
        <fullName evidence="7">Enoyl reductase (ER) domain-containing protein</fullName>
    </recommendedName>
</protein>
<dbReference type="EMBL" id="AUXW01000172">
    <property type="protein sequence ID" value="KKE81972.1"/>
    <property type="molecule type" value="Genomic_DNA"/>
</dbReference>
<name>A0A0F6A6X7_9GAMM</name>
<evidence type="ECO:0000256" key="3">
    <source>
        <dbReference type="ARBA" id="ARBA00022723"/>
    </source>
</evidence>
<dbReference type="PANTHER" id="PTHR43350:SF17">
    <property type="entry name" value="NAD-DEPENDENT ALCOHOL DEHYDROGENASE"/>
    <property type="match status" value="1"/>
</dbReference>
<proteinExistence type="inferred from homology"/>
<dbReference type="InterPro" id="IPR020843">
    <property type="entry name" value="ER"/>
</dbReference>
<feature type="domain" description="Enoyl reductase (ER)" evidence="7">
    <location>
        <begin position="16"/>
        <end position="342"/>
    </location>
</feature>